<gene>
    <name evidence="1" type="ORF">D5R81_02120</name>
</gene>
<accession>A0A3A6UB11</accession>
<organism evidence="1 2">
    <name type="scientific">Parashewanella spongiae</name>
    <dbReference type="NCBI Taxonomy" id="342950"/>
    <lineage>
        <taxon>Bacteria</taxon>
        <taxon>Pseudomonadati</taxon>
        <taxon>Pseudomonadota</taxon>
        <taxon>Gammaproteobacteria</taxon>
        <taxon>Alteromonadales</taxon>
        <taxon>Shewanellaceae</taxon>
        <taxon>Parashewanella</taxon>
    </lineage>
</organism>
<dbReference type="AlphaFoldDB" id="A0A3A6UB11"/>
<comment type="caution">
    <text evidence="1">The sequence shown here is derived from an EMBL/GenBank/DDBJ whole genome shotgun (WGS) entry which is preliminary data.</text>
</comment>
<proteinExistence type="predicted"/>
<keyword evidence="2" id="KW-1185">Reference proteome</keyword>
<sequence length="326" mass="37574">MTRQYWGYRINKSRISFFRSELEQNHRLRQGWGWDERQNLRKLELNEGAKRNLPIFNKVKKGDILIIPRLPTWSEVAIVEATEDFCDGYEFKIDSELKDFGHCFPAKIIKPFVRQNKHVNGDIRASIKNPSRFWNMNQCADSIEALIKQSSDLKDTVTHSARFNNALNDGICIALDQSDFYENLYSSLNETLSNEEWEYALVEGLRKILPEPIMVERTGGITEKEHGTDILIKYPGLLGRTYGVAIQVKDYEGVMSGLAIHQINKSTTYWDSENIKIIEKYVIVTKCKKENNQQLEHISGDVSIIFSCELKDLLKQIADGYIGLSN</sequence>
<evidence type="ECO:0000313" key="2">
    <source>
        <dbReference type="Proteomes" id="UP000273022"/>
    </source>
</evidence>
<name>A0A3A6UB11_9GAMM</name>
<dbReference type="EMBL" id="QYYH01000007">
    <property type="protein sequence ID" value="RJY19171.1"/>
    <property type="molecule type" value="Genomic_DNA"/>
</dbReference>
<evidence type="ECO:0000313" key="1">
    <source>
        <dbReference type="EMBL" id="RJY19171.1"/>
    </source>
</evidence>
<dbReference type="RefSeq" id="WP_121852007.1">
    <property type="nucleotide sequence ID" value="NZ_JAKILH010000006.1"/>
</dbReference>
<dbReference type="Proteomes" id="UP000273022">
    <property type="component" value="Unassembled WGS sequence"/>
</dbReference>
<dbReference type="OrthoDB" id="6796607at2"/>
<reference evidence="1 2" key="1">
    <citation type="submission" date="2018-09" db="EMBL/GenBank/DDBJ databases">
        <title>Phylogeny of the Shewanellaceae, and recommendation for two new genera, Pseudoshewanella and Parashewanella.</title>
        <authorList>
            <person name="Wang G."/>
        </authorList>
    </citation>
    <scope>NUCLEOTIDE SEQUENCE [LARGE SCALE GENOMIC DNA]</scope>
    <source>
        <strain evidence="1 2">KCTC 22492</strain>
    </source>
</reference>
<protein>
    <recommendedName>
        <fullName evidence="3">Restriction endonuclease type IV Mrr domain-containing protein</fullName>
    </recommendedName>
</protein>
<evidence type="ECO:0008006" key="3">
    <source>
        <dbReference type="Google" id="ProtNLM"/>
    </source>
</evidence>